<protein>
    <submittedName>
        <fullName evidence="4">Uncharacterized protein</fullName>
    </submittedName>
</protein>
<dbReference type="EMBL" id="LT629689">
    <property type="protein sequence ID" value="SDG44699.1"/>
    <property type="molecule type" value="Genomic_DNA"/>
</dbReference>
<dbReference type="RefSeq" id="WP_010568097.1">
    <property type="nucleotide sequence ID" value="NZ_LT629689.1"/>
</dbReference>
<dbReference type="AlphaFoldDB" id="A0A5C5QB08"/>
<name>A0A5C5QB08_9PSED</name>
<evidence type="ECO:0000313" key="5">
    <source>
        <dbReference type="Proteomes" id="UP000182858"/>
    </source>
</evidence>
<accession>A0A5C5QB08</accession>
<keyword evidence="5" id="KW-1185">Reference proteome</keyword>
<evidence type="ECO:0000313" key="4">
    <source>
        <dbReference type="EMBL" id="TWS02857.1"/>
    </source>
</evidence>
<evidence type="ECO:0000313" key="3">
    <source>
        <dbReference type="EMBL" id="SDG44699.1"/>
    </source>
</evidence>
<proteinExistence type="predicted"/>
<dbReference type="EMBL" id="VFET01000015">
    <property type="protein sequence ID" value="TWS02857.1"/>
    <property type="molecule type" value="Genomic_DNA"/>
</dbReference>
<organism evidence="4 6">
    <name type="scientific">Pseudomonas extremaustralis</name>
    <dbReference type="NCBI Taxonomy" id="359110"/>
    <lineage>
        <taxon>Bacteria</taxon>
        <taxon>Pseudomonadati</taxon>
        <taxon>Pseudomonadota</taxon>
        <taxon>Gammaproteobacteria</taxon>
        <taxon>Pseudomonadales</taxon>
        <taxon>Pseudomonadaceae</taxon>
        <taxon>Pseudomonas</taxon>
    </lineage>
</organism>
<dbReference type="Proteomes" id="UP000317951">
    <property type="component" value="Unassembled WGS sequence"/>
</dbReference>
<evidence type="ECO:0000313" key="2">
    <source>
        <dbReference type="EMBL" id="SDE69156.1"/>
    </source>
</evidence>
<dbReference type="Proteomes" id="UP000182858">
    <property type="component" value="Chromosome I"/>
</dbReference>
<gene>
    <name evidence="4" type="ORF">FIV36_18035</name>
    <name evidence="2" type="ORF">SAMN05216591_0633</name>
    <name evidence="3" type="ORF">SAMN05216591_6108</name>
</gene>
<dbReference type="GeneID" id="78557389"/>
<sequence>MSKPIQTVEELDAVLHWRGKHALAIKERDALQQRLTAADQEIDDLRAELKAVRLGPCKMIVGDELP</sequence>
<keyword evidence="1" id="KW-0175">Coiled coil</keyword>
<reference evidence="2 5" key="1">
    <citation type="submission" date="2016-10" db="EMBL/GenBank/DDBJ databases">
        <authorList>
            <person name="Varghese N."/>
            <person name="Submissions S."/>
        </authorList>
    </citation>
    <scope>NUCLEOTIDE SEQUENCE [LARGE SCALE GENOMIC DNA]</scope>
    <source>
        <strain evidence="2 5">DSM 17835</strain>
    </source>
</reference>
<dbReference type="EMBL" id="LT629689">
    <property type="protein sequence ID" value="SDE69156.1"/>
    <property type="molecule type" value="Genomic_DNA"/>
</dbReference>
<reference evidence="4 6" key="2">
    <citation type="submission" date="2019-06" db="EMBL/GenBank/DDBJ databases">
        <title>Pseudomonas bimorpha sp. nov. isolated from bovine raw milk and skim milk concentrate.</title>
        <authorList>
            <person name="Hofmann K."/>
            <person name="Huptas C."/>
            <person name="Doll E."/>
            <person name="Scherer S."/>
            <person name="Wenning M."/>
        </authorList>
    </citation>
    <scope>NUCLEOTIDE SEQUENCE [LARGE SCALE GENOMIC DNA]</scope>
    <source>
        <strain evidence="4 6">DSM 17835</strain>
    </source>
</reference>
<evidence type="ECO:0000313" key="6">
    <source>
        <dbReference type="Proteomes" id="UP000317951"/>
    </source>
</evidence>
<feature type="coiled-coil region" evidence="1">
    <location>
        <begin position="21"/>
        <end position="55"/>
    </location>
</feature>
<dbReference type="OrthoDB" id="7032780at2"/>
<evidence type="ECO:0000256" key="1">
    <source>
        <dbReference type="SAM" id="Coils"/>
    </source>
</evidence>